<protein>
    <submittedName>
        <fullName evidence="2">DUF1800 domain-containing protein</fullName>
    </submittedName>
</protein>
<gene>
    <name evidence="2" type="ORF">P0Y53_08655</name>
</gene>
<dbReference type="AlphaFoldDB" id="A0AAJ5WSS8"/>
<dbReference type="EMBL" id="CP119311">
    <property type="protein sequence ID" value="WEK37571.1"/>
    <property type="molecule type" value="Genomic_DNA"/>
</dbReference>
<dbReference type="Proteomes" id="UP001220610">
    <property type="component" value="Chromosome"/>
</dbReference>
<evidence type="ECO:0000313" key="3">
    <source>
        <dbReference type="Proteomes" id="UP001220610"/>
    </source>
</evidence>
<evidence type="ECO:0000256" key="1">
    <source>
        <dbReference type="SAM" id="MobiDB-lite"/>
    </source>
</evidence>
<dbReference type="InterPro" id="IPR014917">
    <property type="entry name" value="DUF1800"/>
</dbReference>
<name>A0AAJ5WSS8_9BACT</name>
<dbReference type="Pfam" id="PF08811">
    <property type="entry name" value="DUF1800"/>
    <property type="match status" value="1"/>
</dbReference>
<reference evidence="2" key="1">
    <citation type="submission" date="2023-03" db="EMBL/GenBank/DDBJ databases">
        <title>Andean soil-derived lignocellulolytic bacterial consortium as a source of novel taxa and putative plastic-active enzymes.</title>
        <authorList>
            <person name="Diaz-Garcia L."/>
            <person name="Chuvochina M."/>
            <person name="Feuerriegel G."/>
            <person name="Bunk B."/>
            <person name="Sproer C."/>
            <person name="Streit W.R."/>
            <person name="Rodriguez L.M."/>
            <person name="Overmann J."/>
            <person name="Jimenez D.J."/>
        </authorList>
    </citation>
    <scope>NUCLEOTIDE SEQUENCE</scope>
    <source>
        <strain evidence="2">MAG 7</strain>
    </source>
</reference>
<organism evidence="2 3">
    <name type="scientific">Candidatus Pseudobacter hemicellulosilyticus</name>
    <dbReference type="NCBI Taxonomy" id="3121375"/>
    <lineage>
        <taxon>Bacteria</taxon>
        <taxon>Pseudomonadati</taxon>
        <taxon>Bacteroidota</taxon>
        <taxon>Chitinophagia</taxon>
        <taxon>Chitinophagales</taxon>
        <taxon>Chitinophagaceae</taxon>
        <taxon>Pseudobacter</taxon>
    </lineage>
</organism>
<feature type="region of interest" description="Disordered" evidence="1">
    <location>
        <begin position="1"/>
        <end position="28"/>
    </location>
</feature>
<accession>A0AAJ5WSS8</accession>
<proteinExistence type="predicted"/>
<evidence type="ECO:0000313" key="2">
    <source>
        <dbReference type="EMBL" id="WEK37571.1"/>
    </source>
</evidence>
<sequence length="571" mass="64436">MDRRAFFRQTRKTGPPATSGENTYATQPRPAIIAGGRGISTGLDPYSGPWTPNEVAHLLKRTGFGATQPDIDHFINMTPDQAVDALLQDTSPLPAPPLKVYDTDGIDGGDPDLTVAHGQTWVNTHALDTDVEPLRIQSWKNWWVGGMLRQERSITEKMVLFWHNHFATETAIYNNGIYAYRHYSLLRTQALGNFKQLVRAVTLDLAMLRYLDGYLNSGYAPDENYARELQELFTLGKENNPNYTEQDVLAAARVLTGWRINLADDTVYFDPAQHDAKPKKFSSFYGGASISGGSDATAGDTELDALLDLIFGKAVEVSEFLIGKLYRYFCYYTIDEYTKNNVIQPLARQFRENGWNIKPILATLLKSEHFFDPLSQGCLIKSPLDFLVGLCREFNVVFPDSSQPDQQYALWEFIRTQSGDMQQNPGDPPGVSGWPAYYQLPVFHEMWINSDTLPRRNTFSDLLILNGYTREGAELKIDPVAFAGTLPNPADPNALINDSLAILYRVPLSAASRDSIKKQLLLSNQVQDYYWSNAWNAHINNPNDKVAYETVFNRLQALYKYFMNLAEYQLA</sequence>